<reference evidence="2 3" key="1">
    <citation type="journal article" date="2014" name="PLoS ONE">
        <title>Global Analysis of Gene Expression Profiles in Physic Nut (Jatropha curcas L.) Seedlings Exposed to Salt Stress.</title>
        <authorList>
            <person name="Zhang L."/>
            <person name="Zhang C."/>
            <person name="Wu P."/>
            <person name="Chen Y."/>
            <person name="Li M."/>
            <person name="Jiang H."/>
            <person name="Wu G."/>
        </authorList>
    </citation>
    <scope>NUCLEOTIDE SEQUENCE [LARGE SCALE GENOMIC DNA]</scope>
    <source>
        <strain evidence="3">cv. GZQX0401</strain>
        <tissue evidence="2">Young leaves</tissue>
    </source>
</reference>
<gene>
    <name evidence="2" type="ORF">JCGZ_16014</name>
</gene>
<feature type="compositionally biased region" description="Basic and acidic residues" evidence="1">
    <location>
        <begin position="41"/>
        <end position="59"/>
    </location>
</feature>
<protein>
    <submittedName>
        <fullName evidence="2">Uncharacterized protein</fullName>
    </submittedName>
</protein>
<evidence type="ECO:0000256" key="1">
    <source>
        <dbReference type="SAM" id="MobiDB-lite"/>
    </source>
</evidence>
<feature type="compositionally biased region" description="Basic and acidic residues" evidence="1">
    <location>
        <begin position="26"/>
        <end position="35"/>
    </location>
</feature>
<dbReference type="OrthoDB" id="852268at2759"/>
<feature type="region of interest" description="Disordered" evidence="1">
    <location>
        <begin position="114"/>
        <end position="157"/>
    </location>
</feature>
<dbReference type="STRING" id="180498.A0A067KZJ6"/>
<feature type="region of interest" description="Disordered" evidence="1">
    <location>
        <begin position="177"/>
        <end position="234"/>
    </location>
</feature>
<organism evidence="2 3">
    <name type="scientific">Jatropha curcas</name>
    <name type="common">Barbados nut</name>
    <dbReference type="NCBI Taxonomy" id="180498"/>
    <lineage>
        <taxon>Eukaryota</taxon>
        <taxon>Viridiplantae</taxon>
        <taxon>Streptophyta</taxon>
        <taxon>Embryophyta</taxon>
        <taxon>Tracheophyta</taxon>
        <taxon>Spermatophyta</taxon>
        <taxon>Magnoliopsida</taxon>
        <taxon>eudicotyledons</taxon>
        <taxon>Gunneridae</taxon>
        <taxon>Pentapetalae</taxon>
        <taxon>rosids</taxon>
        <taxon>fabids</taxon>
        <taxon>Malpighiales</taxon>
        <taxon>Euphorbiaceae</taxon>
        <taxon>Crotonoideae</taxon>
        <taxon>Jatropheae</taxon>
        <taxon>Jatropha</taxon>
    </lineage>
</organism>
<name>A0A067KZJ6_JATCU</name>
<feature type="compositionally biased region" description="Basic and acidic residues" evidence="1">
    <location>
        <begin position="129"/>
        <end position="155"/>
    </location>
</feature>
<evidence type="ECO:0000313" key="3">
    <source>
        <dbReference type="Proteomes" id="UP000027138"/>
    </source>
</evidence>
<dbReference type="EMBL" id="KK914318">
    <property type="protein sequence ID" value="KDP41607.1"/>
    <property type="molecule type" value="Genomic_DNA"/>
</dbReference>
<evidence type="ECO:0000313" key="2">
    <source>
        <dbReference type="EMBL" id="KDP41607.1"/>
    </source>
</evidence>
<dbReference type="Proteomes" id="UP000027138">
    <property type="component" value="Unassembled WGS sequence"/>
</dbReference>
<proteinExistence type="predicted"/>
<sequence>MGDRKLPADIPSNYVTLLELQERWVKEQQRKQREKEEEEKGNEQKLLRRENEEKKERNTQARLLKNGQRNRRWNYRRGNQNSKKSGRHVCPEENEAEIVAAFVEGNEIESAVKETKNKGWGNNWKQKQQKKEKEKMEDGEARGKEEEESGRHVCPEENEAEIVAAFVEGNEIESAVKETKNKGWGNNWKQKQQKKEKEKMEDGEARGKEEEERKAGQADTPPVKSEGSVSVRRHDRRRDIRLEFRPKITSVVQKRDRTVTIEREVVNVAEGTEDTAVKITGKNENVLEKSEGTVEIEGKLRNLSVEKENERLETQNRIVNRSNSQYRGYNANSRNVECRGYNSGVKHRTGQYYGRFNGQYRGNYGKFNGQYRGNYGRFNGQYRGNYGRFSKGRQDGMVWAKKEQVADNDEGIGVDWMKKEKVADDGEGIGDQSSSNSAAL</sequence>
<feature type="region of interest" description="Disordered" evidence="1">
    <location>
        <begin position="26"/>
        <end position="91"/>
    </location>
</feature>
<accession>A0A067KZJ6</accession>
<dbReference type="AlphaFoldDB" id="A0A067KZJ6"/>
<keyword evidence="3" id="KW-1185">Reference proteome</keyword>
<feature type="compositionally biased region" description="Basic and acidic residues" evidence="1">
    <location>
        <begin position="193"/>
        <end position="216"/>
    </location>
</feature>